<dbReference type="Gene3D" id="3.40.50.2300">
    <property type="match status" value="1"/>
</dbReference>
<organism evidence="3 4">
    <name type="scientific">Aquimarina gracilis</name>
    <dbReference type="NCBI Taxonomy" id="874422"/>
    <lineage>
        <taxon>Bacteria</taxon>
        <taxon>Pseudomonadati</taxon>
        <taxon>Bacteroidota</taxon>
        <taxon>Flavobacteriia</taxon>
        <taxon>Flavobacteriales</taxon>
        <taxon>Flavobacteriaceae</taxon>
        <taxon>Aquimarina</taxon>
    </lineage>
</organism>
<gene>
    <name evidence="3" type="ORF">U6A24_09890</name>
</gene>
<name>A0ABU5ZUU2_9FLAO</name>
<dbReference type="EMBL" id="JAYKLX010000004">
    <property type="protein sequence ID" value="MEB3345773.1"/>
    <property type="molecule type" value="Genomic_DNA"/>
</dbReference>
<accession>A0ABU5ZUU2</accession>
<reference evidence="3 4" key="1">
    <citation type="journal article" date="2013" name="Int. J. Syst. Evol. Microbiol.">
        <title>Aquimarina gracilis sp. nov., isolated from the gut microflora of a mussel, Mytilus coruscus, and emended description of Aquimarina spongiae.</title>
        <authorList>
            <person name="Park S.C."/>
            <person name="Choe H.N."/>
            <person name="Baik K.S."/>
            <person name="Seong C.N."/>
        </authorList>
    </citation>
    <scope>NUCLEOTIDE SEQUENCE [LARGE SCALE GENOMIC DNA]</scope>
    <source>
        <strain evidence="3 4">PSC32</strain>
    </source>
</reference>
<evidence type="ECO:0000259" key="2">
    <source>
        <dbReference type="PROSITE" id="PS50110"/>
    </source>
</evidence>
<dbReference type="InterPro" id="IPR001789">
    <property type="entry name" value="Sig_transdc_resp-reg_receiver"/>
</dbReference>
<dbReference type="Pfam" id="PF00072">
    <property type="entry name" value="Response_reg"/>
    <property type="match status" value="1"/>
</dbReference>
<dbReference type="InterPro" id="IPR052048">
    <property type="entry name" value="ST_Response_Regulator"/>
</dbReference>
<dbReference type="SMART" id="SM00448">
    <property type="entry name" value="REC"/>
    <property type="match status" value="1"/>
</dbReference>
<keyword evidence="1" id="KW-0597">Phosphoprotein</keyword>
<dbReference type="CDD" id="cd00156">
    <property type="entry name" value="REC"/>
    <property type="match status" value="1"/>
</dbReference>
<dbReference type="SUPFAM" id="SSF52172">
    <property type="entry name" value="CheY-like"/>
    <property type="match status" value="1"/>
</dbReference>
<dbReference type="InterPro" id="IPR011006">
    <property type="entry name" value="CheY-like_superfamily"/>
</dbReference>
<dbReference type="RefSeq" id="WP_324179803.1">
    <property type="nucleotide sequence ID" value="NZ_BAABAW010000007.1"/>
</dbReference>
<evidence type="ECO:0000313" key="3">
    <source>
        <dbReference type="EMBL" id="MEB3345773.1"/>
    </source>
</evidence>
<sequence length="144" mass="16422">MGKLKHFLLIDDSKATNFFNKTIIQKVDCVEEVSVAENGKEALDRLQSGIVPEIIFLDINMPVMNGWEFLSEFQKFDNAYHNSIIVLMLGAQLNDEEQRLAKSIPEIKAYSDKMLTKRMVCDIIDKHFDGINPEACVQENKLVS</sequence>
<keyword evidence="4" id="KW-1185">Reference proteome</keyword>
<evidence type="ECO:0000256" key="1">
    <source>
        <dbReference type="PROSITE-ProRule" id="PRU00169"/>
    </source>
</evidence>
<feature type="modified residue" description="4-aspartylphosphate" evidence="1">
    <location>
        <position position="58"/>
    </location>
</feature>
<dbReference type="PROSITE" id="PS50110">
    <property type="entry name" value="RESPONSE_REGULATORY"/>
    <property type="match status" value="1"/>
</dbReference>
<comment type="caution">
    <text evidence="3">The sequence shown here is derived from an EMBL/GenBank/DDBJ whole genome shotgun (WGS) entry which is preliminary data.</text>
</comment>
<protein>
    <submittedName>
        <fullName evidence="3">Response regulator</fullName>
    </submittedName>
</protein>
<evidence type="ECO:0000313" key="4">
    <source>
        <dbReference type="Proteomes" id="UP001327027"/>
    </source>
</evidence>
<dbReference type="Proteomes" id="UP001327027">
    <property type="component" value="Unassembled WGS sequence"/>
</dbReference>
<dbReference type="PANTHER" id="PTHR43228">
    <property type="entry name" value="TWO-COMPONENT RESPONSE REGULATOR"/>
    <property type="match status" value="1"/>
</dbReference>
<proteinExistence type="predicted"/>
<dbReference type="PANTHER" id="PTHR43228:SF1">
    <property type="entry name" value="TWO-COMPONENT RESPONSE REGULATOR ARR22"/>
    <property type="match status" value="1"/>
</dbReference>
<feature type="domain" description="Response regulatory" evidence="2">
    <location>
        <begin position="6"/>
        <end position="141"/>
    </location>
</feature>